<dbReference type="Proteomes" id="UP000318017">
    <property type="component" value="Chromosome"/>
</dbReference>
<dbReference type="KEGG" id="ahel:Q31a_31440"/>
<evidence type="ECO:0000313" key="13">
    <source>
        <dbReference type="Proteomes" id="UP000318017"/>
    </source>
</evidence>
<dbReference type="GO" id="GO:0005524">
    <property type="term" value="F:ATP binding"/>
    <property type="evidence" value="ECO:0007669"/>
    <property type="project" value="UniProtKB-UniRule"/>
</dbReference>
<dbReference type="SUPFAM" id="SSF54211">
    <property type="entry name" value="Ribosomal protein S5 domain 2-like"/>
    <property type="match status" value="1"/>
</dbReference>
<dbReference type="GO" id="GO:0016114">
    <property type="term" value="P:terpenoid biosynthetic process"/>
    <property type="evidence" value="ECO:0007669"/>
    <property type="project" value="UniProtKB-UniRule"/>
</dbReference>
<feature type="active site" evidence="9">
    <location>
        <position position="156"/>
    </location>
</feature>
<accession>A0A518G8A1</accession>
<keyword evidence="6 9" id="KW-0418">Kinase</keyword>
<dbReference type="GO" id="GO:0019288">
    <property type="term" value="P:isopentenyl diphosphate biosynthetic process, methylerythritol 4-phosphate pathway"/>
    <property type="evidence" value="ECO:0007669"/>
    <property type="project" value="UniProtKB-UniRule"/>
</dbReference>
<keyword evidence="7 9" id="KW-0067">ATP-binding</keyword>
<evidence type="ECO:0000256" key="7">
    <source>
        <dbReference type="ARBA" id="ARBA00022840"/>
    </source>
</evidence>
<dbReference type="EC" id="2.7.1.148" evidence="2 9"/>
<dbReference type="InterPro" id="IPR036554">
    <property type="entry name" value="GHMP_kinase_C_sf"/>
</dbReference>
<dbReference type="Pfam" id="PF00288">
    <property type="entry name" value="GHMP_kinases_N"/>
    <property type="match status" value="1"/>
</dbReference>
<evidence type="ECO:0000259" key="10">
    <source>
        <dbReference type="Pfam" id="PF00288"/>
    </source>
</evidence>
<protein>
    <recommendedName>
        <fullName evidence="3 9">4-diphosphocytidyl-2-C-methyl-D-erythritol kinase</fullName>
        <shortName evidence="9">CMK</shortName>
        <ecNumber evidence="2 9">2.7.1.148</ecNumber>
    </recommendedName>
    <alternativeName>
        <fullName evidence="8 9">4-(cytidine-5'-diphospho)-2-C-methyl-D-erythritol kinase</fullName>
    </alternativeName>
</protein>
<dbReference type="SUPFAM" id="SSF55060">
    <property type="entry name" value="GHMP Kinase, C-terminal domain"/>
    <property type="match status" value="1"/>
</dbReference>
<dbReference type="Gene3D" id="3.30.230.10">
    <property type="match status" value="1"/>
</dbReference>
<evidence type="ECO:0000256" key="8">
    <source>
        <dbReference type="ARBA" id="ARBA00032554"/>
    </source>
</evidence>
<dbReference type="RefSeq" id="WP_145079026.1">
    <property type="nucleotide sequence ID" value="NZ_CP036298.1"/>
</dbReference>
<evidence type="ECO:0000313" key="12">
    <source>
        <dbReference type="EMBL" id="QDV24822.1"/>
    </source>
</evidence>
<dbReference type="InterPro" id="IPR006204">
    <property type="entry name" value="GHMP_kinase_N_dom"/>
</dbReference>
<evidence type="ECO:0000259" key="11">
    <source>
        <dbReference type="Pfam" id="PF08544"/>
    </source>
</evidence>
<dbReference type="Pfam" id="PF08544">
    <property type="entry name" value="GHMP_kinases_C"/>
    <property type="match status" value="1"/>
</dbReference>
<evidence type="ECO:0000256" key="6">
    <source>
        <dbReference type="ARBA" id="ARBA00022777"/>
    </source>
</evidence>
<dbReference type="EMBL" id="CP036298">
    <property type="protein sequence ID" value="QDV24822.1"/>
    <property type="molecule type" value="Genomic_DNA"/>
</dbReference>
<keyword evidence="4 9" id="KW-0808">Transferase</keyword>
<comment type="function">
    <text evidence="9">Catalyzes the phosphorylation of the position 2 hydroxy group of 4-diphosphocytidyl-2C-methyl-D-erythritol.</text>
</comment>
<dbReference type="InterPro" id="IPR004424">
    <property type="entry name" value="IspE"/>
</dbReference>
<evidence type="ECO:0000256" key="5">
    <source>
        <dbReference type="ARBA" id="ARBA00022741"/>
    </source>
</evidence>
<gene>
    <name evidence="9 12" type="primary">ispE</name>
    <name evidence="12" type="ORF">Q31a_31440</name>
</gene>
<dbReference type="AlphaFoldDB" id="A0A518G8A1"/>
<comment type="similarity">
    <text evidence="1 9">Belongs to the GHMP kinase family. IspE subfamily.</text>
</comment>
<dbReference type="PIRSF" id="PIRSF010376">
    <property type="entry name" value="IspE"/>
    <property type="match status" value="1"/>
</dbReference>
<dbReference type="OrthoDB" id="9809438at2"/>
<evidence type="ECO:0000256" key="3">
    <source>
        <dbReference type="ARBA" id="ARBA00017473"/>
    </source>
</evidence>
<dbReference type="PANTHER" id="PTHR43527:SF2">
    <property type="entry name" value="4-DIPHOSPHOCYTIDYL-2-C-METHYL-D-ERYTHRITOL KINASE, CHLOROPLASTIC"/>
    <property type="match status" value="1"/>
</dbReference>
<evidence type="ECO:0000256" key="2">
    <source>
        <dbReference type="ARBA" id="ARBA00012052"/>
    </source>
</evidence>
<feature type="domain" description="GHMP kinase C-terminal" evidence="11">
    <location>
        <begin position="225"/>
        <end position="296"/>
    </location>
</feature>
<feature type="domain" description="GHMP kinase N-terminal" evidence="10">
    <location>
        <begin position="87"/>
        <end position="160"/>
    </location>
</feature>
<comment type="catalytic activity">
    <reaction evidence="9">
        <text>4-CDP-2-C-methyl-D-erythritol + ATP = 4-CDP-2-C-methyl-D-erythritol 2-phosphate + ADP + H(+)</text>
        <dbReference type="Rhea" id="RHEA:18437"/>
        <dbReference type="ChEBI" id="CHEBI:15378"/>
        <dbReference type="ChEBI" id="CHEBI:30616"/>
        <dbReference type="ChEBI" id="CHEBI:57823"/>
        <dbReference type="ChEBI" id="CHEBI:57919"/>
        <dbReference type="ChEBI" id="CHEBI:456216"/>
        <dbReference type="EC" id="2.7.1.148"/>
    </reaction>
</comment>
<sequence length="324" mass="34854">MLIQCSGSTIEIFAPAKVNLFLEVLGRREDGFHEIETVMCPISLYDRLLLEPTQSKAIALAVHHPSEAPESSEVSDPAWNIPSDHRNLVVRAVEEVQLHLGTTQGAKITLHKQIPAAAGLGGGSSDAAAAVVASLLAWGQWDRSLAYAICAKLGSDIPFFLGDACRCGLALATGRGERCEFLPYQPSLNLLITHPPQGCDTAAIYAHYAAQQTLSQTAPASSSQMLTACAKGDQEMIGAALSNALQSSAVCLNGWIDRQLDLFRNCQVQYGLMSGSGSSCFALIDDRLQQQTLRERALKLVPRVYSATACYHASVEQQLLDLRS</sequence>
<dbReference type="InterPro" id="IPR014721">
    <property type="entry name" value="Ribsml_uS5_D2-typ_fold_subgr"/>
</dbReference>
<dbReference type="UniPathway" id="UPA00056">
    <property type="reaction ID" value="UER00094"/>
</dbReference>
<feature type="binding site" evidence="9">
    <location>
        <begin position="115"/>
        <end position="125"/>
    </location>
    <ligand>
        <name>ATP</name>
        <dbReference type="ChEBI" id="CHEBI:30616"/>
    </ligand>
</feature>
<reference evidence="12 13" key="1">
    <citation type="submission" date="2019-02" db="EMBL/GenBank/DDBJ databases">
        <title>Deep-cultivation of Planctomycetes and their phenomic and genomic characterization uncovers novel biology.</title>
        <authorList>
            <person name="Wiegand S."/>
            <person name="Jogler M."/>
            <person name="Boedeker C."/>
            <person name="Pinto D."/>
            <person name="Vollmers J."/>
            <person name="Rivas-Marin E."/>
            <person name="Kohn T."/>
            <person name="Peeters S.H."/>
            <person name="Heuer A."/>
            <person name="Rast P."/>
            <person name="Oberbeckmann S."/>
            <person name="Bunk B."/>
            <person name="Jeske O."/>
            <person name="Meyerdierks A."/>
            <person name="Storesund J.E."/>
            <person name="Kallscheuer N."/>
            <person name="Luecker S."/>
            <person name="Lage O.M."/>
            <person name="Pohl T."/>
            <person name="Merkel B.J."/>
            <person name="Hornburger P."/>
            <person name="Mueller R.-W."/>
            <person name="Bruemmer F."/>
            <person name="Labrenz M."/>
            <person name="Spormann A.M."/>
            <person name="Op den Camp H."/>
            <person name="Overmann J."/>
            <person name="Amann R."/>
            <person name="Jetten M.S.M."/>
            <person name="Mascher T."/>
            <person name="Medema M.H."/>
            <person name="Devos D.P."/>
            <person name="Kaster A.-K."/>
            <person name="Ovreas L."/>
            <person name="Rohde M."/>
            <person name="Galperin M.Y."/>
            <person name="Jogler C."/>
        </authorList>
    </citation>
    <scope>NUCLEOTIDE SEQUENCE [LARGE SCALE GENOMIC DNA]</scope>
    <source>
        <strain evidence="12 13">Q31a</strain>
    </source>
</reference>
<evidence type="ECO:0000256" key="1">
    <source>
        <dbReference type="ARBA" id="ARBA00009684"/>
    </source>
</evidence>
<evidence type="ECO:0000256" key="4">
    <source>
        <dbReference type="ARBA" id="ARBA00022679"/>
    </source>
</evidence>
<keyword evidence="9" id="KW-0414">Isoprene biosynthesis</keyword>
<name>A0A518G8A1_9BACT</name>
<proteinExistence type="inferred from homology"/>
<keyword evidence="13" id="KW-1185">Reference proteome</keyword>
<keyword evidence="5 9" id="KW-0547">Nucleotide-binding</keyword>
<feature type="active site" evidence="9">
    <location>
        <position position="17"/>
    </location>
</feature>
<dbReference type="InterPro" id="IPR020568">
    <property type="entry name" value="Ribosomal_Su5_D2-typ_SF"/>
</dbReference>
<dbReference type="InterPro" id="IPR013750">
    <property type="entry name" value="GHMP_kinase_C_dom"/>
</dbReference>
<dbReference type="HAMAP" id="MF_00061">
    <property type="entry name" value="IspE"/>
    <property type="match status" value="1"/>
</dbReference>
<dbReference type="GO" id="GO:0050515">
    <property type="term" value="F:4-(cytidine 5'-diphospho)-2-C-methyl-D-erythritol kinase activity"/>
    <property type="evidence" value="ECO:0007669"/>
    <property type="project" value="UniProtKB-UniRule"/>
</dbReference>
<comment type="pathway">
    <text evidence="9">Isoprenoid biosynthesis; isopentenyl diphosphate biosynthesis via DXP pathway; isopentenyl diphosphate from 1-deoxy-D-xylulose 5-phosphate: step 3/6.</text>
</comment>
<dbReference type="NCBIfam" id="TIGR00154">
    <property type="entry name" value="ispE"/>
    <property type="match status" value="1"/>
</dbReference>
<dbReference type="PANTHER" id="PTHR43527">
    <property type="entry name" value="4-DIPHOSPHOCYTIDYL-2-C-METHYL-D-ERYTHRITOL KINASE, CHLOROPLASTIC"/>
    <property type="match status" value="1"/>
</dbReference>
<organism evidence="12 13">
    <name type="scientific">Aureliella helgolandensis</name>
    <dbReference type="NCBI Taxonomy" id="2527968"/>
    <lineage>
        <taxon>Bacteria</taxon>
        <taxon>Pseudomonadati</taxon>
        <taxon>Planctomycetota</taxon>
        <taxon>Planctomycetia</taxon>
        <taxon>Pirellulales</taxon>
        <taxon>Pirellulaceae</taxon>
        <taxon>Aureliella</taxon>
    </lineage>
</organism>
<dbReference type="Gene3D" id="3.30.70.890">
    <property type="entry name" value="GHMP kinase, C-terminal domain"/>
    <property type="match status" value="1"/>
</dbReference>
<evidence type="ECO:0000256" key="9">
    <source>
        <dbReference type="HAMAP-Rule" id="MF_00061"/>
    </source>
</evidence>